<evidence type="ECO:0000259" key="1">
    <source>
        <dbReference type="Pfam" id="PF03235"/>
    </source>
</evidence>
<evidence type="ECO:0008006" key="5">
    <source>
        <dbReference type="Google" id="ProtNLM"/>
    </source>
</evidence>
<dbReference type="PANTHER" id="PTHR35149:SF1">
    <property type="entry name" value="DUF5655 DOMAIN-CONTAINING PROTEIN"/>
    <property type="match status" value="1"/>
</dbReference>
<gene>
    <name evidence="3" type="ORF">SAMN04515672_1092</name>
</gene>
<protein>
    <recommendedName>
        <fullName evidence="5">DUF262 domain-containing protein</fullName>
    </recommendedName>
</protein>
<dbReference type="STRING" id="1095776.SAMN04515672_1092"/>
<reference evidence="4" key="1">
    <citation type="submission" date="2016-10" db="EMBL/GenBank/DDBJ databases">
        <authorList>
            <person name="Varghese N."/>
            <person name="Submissions S."/>
        </authorList>
    </citation>
    <scope>NUCLEOTIDE SEQUENCE [LARGE SCALE GENOMIC DNA]</scope>
    <source>
        <strain evidence="4">B4,CECT 8067,JCM 17497</strain>
    </source>
</reference>
<dbReference type="OrthoDB" id="318965at2157"/>
<dbReference type="PANTHER" id="PTHR35149">
    <property type="entry name" value="SLL5132 PROTEIN"/>
    <property type="match status" value="1"/>
</dbReference>
<feature type="domain" description="GmrSD restriction endonucleases C-terminal" evidence="2">
    <location>
        <begin position="451"/>
        <end position="592"/>
    </location>
</feature>
<sequence length="601" mass="68335">MSFTASGYHHGITTDTVSIGTLLARDQVYKMVDNQRPVAWGAEQMQENFDDVDALPEVNRGDDGPEGHETHFLGVIELQVDSHYEAGDGPVVQYVVDGQQRMVAASLLVACLTEKYRELGDPDAARELTRKYLETQSRDGTETTVRLTQLYDDEEEDEEAADLYDEEFQMLLDDPTTPKDAITHDKLGDLIHCIRTEIDARVKGPNDIERLEERFLHRQVVGVFNFSESYSPYRLSEGCNGRGVHWGPVDHIKNRLMELAEEPSIDKPNVERSWREARRNLDEVNESRALRYWVMAYPHVPVEDKITNSKLYDTVKEIMDERLDEGALTLEDYAGDLATGTEYYRDVALANITHYRDDADNAEINRHLENLNKIGATPPRILVVRALYTGLPADELISILEMTEKMSLARRVVERRVPQEVRAYITLAHSAFEPGVDTVAAVREELEDLMPSKPEFERAFARMEWNKGKKTQYVLSTLEHEHFRSGSSSRFGGRTEGDVEHIAPRGSFDTKKYSAWGDSLSVTQEEFELDVDRIGNLTLLESRLNIAASNDPFDQKAPHYADSQYTMANEVADNYNGWSMNDINDRSEELAETAADIWVDL</sequence>
<dbReference type="InterPro" id="IPR004919">
    <property type="entry name" value="GmrSD_N"/>
</dbReference>
<accession>A0A1G8UZ00</accession>
<feature type="domain" description="GmrSD restriction endonucleases N-terminal" evidence="1">
    <location>
        <begin position="29"/>
        <end position="256"/>
    </location>
</feature>
<organism evidence="3 4">
    <name type="scientific">Natronorubrum texcoconense</name>
    <dbReference type="NCBI Taxonomy" id="1095776"/>
    <lineage>
        <taxon>Archaea</taxon>
        <taxon>Methanobacteriati</taxon>
        <taxon>Methanobacteriota</taxon>
        <taxon>Stenosarchaea group</taxon>
        <taxon>Halobacteria</taxon>
        <taxon>Halobacteriales</taxon>
        <taxon>Natrialbaceae</taxon>
        <taxon>Natronorubrum</taxon>
    </lineage>
</organism>
<dbReference type="RefSeq" id="WP_090303546.1">
    <property type="nucleotide sequence ID" value="NZ_FNFE01000001.1"/>
</dbReference>
<evidence type="ECO:0000313" key="4">
    <source>
        <dbReference type="Proteomes" id="UP000198882"/>
    </source>
</evidence>
<name>A0A1G8UZ00_9EURY</name>
<dbReference type="EMBL" id="FNFE01000001">
    <property type="protein sequence ID" value="SDJ58949.1"/>
    <property type="molecule type" value="Genomic_DNA"/>
</dbReference>
<dbReference type="InterPro" id="IPR011089">
    <property type="entry name" value="GmrSD_C"/>
</dbReference>
<keyword evidence="4" id="KW-1185">Reference proteome</keyword>
<evidence type="ECO:0000259" key="2">
    <source>
        <dbReference type="Pfam" id="PF07510"/>
    </source>
</evidence>
<dbReference type="Pfam" id="PF03235">
    <property type="entry name" value="GmrSD_N"/>
    <property type="match status" value="1"/>
</dbReference>
<dbReference type="AlphaFoldDB" id="A0A1G8UZ00"/>
<dbReference type="Proteomes" id="UP000198882">
    <property type="component" value="Unassembled WGS sequence"/>
</dbReference>
<evidence type="ECO:0000313" key="3">
    <source>
        <dbReference type="EMBL" id="SDJ58949.1"/>
    </source>
</evidence>
<dbReference type="Pfam" id="PF07510">
    <property type="entry name" value="GmrSD_C"/>
    <property type="match status" value="1"/>
</dbReference>
<proteinExistence type="predicted"/>